<reference evidence="1" key="1">
    <citation type="journal article" date="2005" name="Archaea">
        <title>Novel RepA-MCM proteins encoded in plasmids pTAU4, pORA1 and pTIK4 from Sulfolobus neozealandicus.</title>
        <authorList>
            <person name="Greve B."/>
            <person name="Jensen S."/>
            <person name="Phan H."/>
            <person name="Brugger K."/>
            <person name="Zillig W."/>
            <person name="She Q."/>
            <person name="Garrett R."/>
        </authorList>
    </citation>
    <scope>NUCLEOTIDE SEQUENCE [LARGE SCALE GENOMIC DNA]</scope>
    <source>
        <plasmid evidence="1">pORA1</plasmid>
    </source>
</reference>
<name>Q5NE05_9CREN</name>
<sequence>MRYPLVSIHIEIPYEEYKRLVEKKGDKTWRQVLLEWAEIQGVKG</sequence>
<proteinExistence type="predicted"/>
<organism evidence="1">
    <name type="scientific">Sulfolobus neozealandicus</name>
    <dbReference type="NCBI Taxonomy" id="299422"/>
    <lineage>
        <taxon>Archaea</taxon>
        <taxon>Thermoproteota</taxon>
        <taxon>Thermoprotei</taxon>
        <taxon>Sulfolobales</taxon>
        <taxon>Sulfolobaceae</taxon>
        <taxon>Sulfolobus</taxon>
    </lineage>
</organism>
<accession>Q5NE05</accession>
<dbReference type="RefSeq" id="WP_011264476.1">
    <property type="nucleotide sequence ID" value="NC_006906.1"/>
</dbReference>
<dbReference type="EMBL" id="AJ862826">
    <property type="protein sequence ID" value="CAH89322.1"/>
    <property type="molecule type" value="Genomic_DNA"/>
</dbReference>
<protein>
    <submittedName>
        <fullName evidence="1">CopG-like protein</fullName>
    </submittedName>
</protein>
<keyword evidence="1" id="KW-0614">Plasmid</keyword>
<dbReference type="AlphaFoldDB" id="Q5NE05"/>
<geneLocation type="plasmid" evidence="1">
    <name>pORA1</name>
</geneLocation>
<evidence type="ECO:0000313" key="1">
    <source>
        <dbReference type="EMBL" id="CAH89322.1"/>
    </source>
</evidence>